<evidence type="ECO:0000313" key="3">
    <source>
        <dbReference type="Proteomes" id="UP000752171"/>
    </source>
</evidence>
<sequence length="179" mass="20795">MRNSQAAVLLLLLVTFVPTKAGVIEDVLSIFPDWMKMPFKVAKTCYEYKDYVELLRELHENREEYIRCSTKVFEEDKCHKMYTRLFGKVLKSKLFSMLGKLGVFPFSLNVPVKLLKNCYMHVDDLEMLKRELAANSEGYLTCSTKIFEDEECYKMFSQLFGIILKSDGLLVCLAKETLL</sequence>
<proteinExistence type="predicted"/>
<keyword evidence="1" id="KW-0732">Signal</keyword>
<organism evidence="2 3">
    <name type="scientific">Astyanax mexicanus</name>
    <name type="common">Blind cave fish</name>
    <name type="synonym">Astyanax fasciatus mexicanus</name>
    <dbReference type="NCBI Taxonomy" id="7994"/>
    <lineage>
        <taxon>Eukaryota</taxon>
        <taxon>Metazoa</taxon>
        <taxon>Chordata</taxon>
        <taxon>Craniata</taxon>
        <taxon>Vertebrata</taxon>
        <taxon>Euteleostomi</taxon>
        <taxon>Actinopterygii</taxon>
        <taxon>Neopterygii</taxon>
        <taxon>Teleostei</taxon>
        <taxon>Ostariophysi</taxon>
        <taxon>Characiformes</taxon>
        <taxon>Characoidei</taxon>
        <taxon>Acestrorhamphidae</taxon>
        <taxon>Acestrorhamphinae</taxon>
        <taxon>Astyanax</taxon>
    </lineage>
</organism>
<feature type="chain" id="PRO_5035881903" evidence="1">
    <location>
        <begin position="22"/>
        <end position="179"/>
    </location>
</feature>
<evidence type="ECO:0000256" key="1">
    <source>
        <dbReference type="SAM" id="SignalP"/>
    </source>
</evidence>
<dbReference type="Proteomes" id="UP000752171">
    <property type="component" value="Unassembled WGS sequence"/>
</dbReference>
<reference evidence="2 3" key="1">
    <citation type="submission" date="2021-07" db="EMBL/GenBank/DDBJ databases">
        <authorList>
            <person name="Imarazene B."/>
            <person name="Zahm M."/>
            <person name="Klopp C."/>
            <person name="Cabau C."/>
            <person name="Beille S."/>
            <person name="Jouanno E."/>
            <person name="Castinel A."/>
            <person name="Lluch J."/>
            <person name="Gil L."/>
            <person name="Kuchtly C."/>
            <person name="Lopez Roques C."/>
            <person name="Donnadieu C."/>
            <person name="Parrinello H."/>
            <person name="Journot L."/>
            <person name="Du K."/>
            <person name="Schartl M."/>
            <person name="Retaux S."/>
            <person name="Guiguen Y."/>
        </authorList>
    </citation>
    <scope>NUCLEOTIDE SEQUENCE [LARGE SCALE GENOMIC DNA]</scope>
    <source>
        <strain evidence="2">Pach_M1</strain>
        <tissue evidence="2">Testis</tissue>
    </source>
</reference>
<protein>
    <submittedName>
        <fullName evidence="2">Uncharacterized protein</fullName>
    </submittedName>
</protein>
<accession>A0A8T2LMV2</accession>
<dbReference type="EMBL" id="JAICCE010000012">
    <property type="protein sequence ID" value="KAG9270171.1"/>
    <property type="molecule type" value="Genomic_DNA"/>
</dbReference>
<dbReference type="AlphaFoldDB" id="A0A8T2LMV2"/>
<comment type="caution">
    <text evidence="2">The sequence shown here is derived from an EMBL/GenBank/DDBJ whole genome shotgun (WGS) entry which is preliminary data.</text>
</comment>
<feature type="signal peptide" evidence="1">
    <location>
        <begin position="1"/>
        <end position="21"/>
    </location>
</feature>
<gene>
    <name evidence="2" type="ORF">AMEX_G15091</name>
</gene>
<evidence type="ECO:0000313" key="2">
    <source>
        <dbReference type="EMBL" id="KAG9270171.1"/>
    </source>
</evidence>
<name>A0A8T2LMV2_ASTMX</name>